<protein>
    <submittedName>
        <fullName evidence="2">Pleckstrin y domain-containing G member 4B</fullName>
    </submittedName>
</protein>
<gene>
    <name evidence="2" type="primary">PLEKHG4B</name>
    <name evidence="2" type="ORF">P7K49_040660</name>
</gene>
<dbReference type="PANTHER" id="PTHR45845:SF1">
    <property type="entry name" value="PLECKSTRIN HOMOLOGY AND RHOGEF DOMAIN CONTAINING G4B"/>
    <property type="match status" value="1"/>
</dbReference>
<dbReference type="Proteomes" id="UP001266305">
    <property type="component" value="Unassembled WGS sequence"/>
</dbReference>
<feature type="compositionally biased region" description="Polar residues" evidence="1">
    <location>
        <begin position="117"/>
        <end position="128"/>
    </location>
</feature>
<comment type="caution">
    <text evidence="2">The sequence shown here is derived from an EMBL/GenBank/DDBJ whole genome shotgun (WGS) entry which is preliminary data.</text>
</comment>
<feature type="compositionally biased region" description="Basic and acidic residues" evidence="1">
    <location>
        <begin position="46"/>
        <end position="56"/>
    </location>
</feature>
<dbReference type="EMBL" id="JASSZA010000363">
    <property type="protein sequence ID" value="KAK2081261.1"/>
    <property type="molecule type" value="Genomic_DNA"/>
</dbReference>
<feature type="compositionally biased region" description="Basic and acidic residues" evidence="1">
    <location>
        <begin position="207"/>
        <end position="219"/>
    </location>
</feature>
<dbReference type="PANTHER" id="PTHR45845">
    <property type="entry name" value="RHO GUANINE NUCLEOTIDE EXCHANGE FACTOR-RELATED"/>
    <property type="match status" value="1"/>
</dbReference>
<sequence length="219" mass="23646">MAMLERYALRRPWTSQQGPQNRLHLQEALSEAAPSPSSPPLVQKPPKHERAQEAMKRPHRPPSVPTQPLSGLPGRALLCGQDREPLSPGHCALWDPLSPLEGLPRAGASNAHPEDSSACSSEPTQTPASRPRKHPQKKMIKKTQSFEMPQAHSGPGDSCQPGHTDVFIKGLEVTSTVSAEKEPPLGPHAGSPPATRSRSLSSPSRLHSAEEDGKRQVGR</sequence>
<name>A0ABQ9T983_SAGOE</name>
<evidence type="ECO:0000313" key="3">
    <source>
        <dbReference type="Proteomes" id="UP001266305"/>
    </source>
</evidence>
<feature type="compositionally biased region" description="Low complexity" evidence="1">
    <location>
        <begin position="191"/>
        <end position="206"/>
    </location>
</feature>
<feature type="compositionally biased region" description="Basic residues" evidence="1">
    <location>
        <begin position="130"/>
        <end position="141"/>
    </location>
</feature>
<evidence type="ECO:0000313" key="2">
    <source>
        <dbReference type="EMBL" id="KAK2081261.1"/>
    </source>
</evidence>
<proteinExistence type="predicted"/>
<evidence type="ECO:0000256" key="1">
    <source>
        <dbReference type="SAM" id="MobiDB-lite"/>
    </source>
</evidence>
<keyword evidence="3" id="KW-1185">Reference proteome</keyword>
<feature type="region of interest" description="Disordered" evidence="1">
    <location>
        <begin position="1"/>
        <end position="219"/>
    </location>
</feature>
<organism evidence="2 3">
    <name type="scientific">Saguinus oedipus</name>
    <name type="common">Cotton-top tamarin</name>
    <name type="synonym">Oedipomidas oedipus</name>
    <dbReference type="NCBI Taxonomy" id="9490"/>
    <lineage>
        <taxon>Eukaryota</taxon>
        <taxon>Metazoa</taxon>
        <taxon>Chordata</taxon>
        <taxon>Craniata</taxon>
        <taxon>Vertebrata</taxon>
        <taxon>Euteleostomi</taxon>
        <taxon>Mammalia</taxon>
        <taxon>Eutheria</taxon>
        <taxon>Euarchontoglires</taxon>
        <taxon>Primates</taxon>
        <taxon>Haplorrhini</taxon>
        <taxon>Platyrrhini</taxon>
        <taxon>Cebidae</taxon>
        <taxon>Callitrichinae</taxon>
        <taxon>Saguinus</taxon>
    </lineage>
</organism>
<accession>A0ABQ9T983</accession>
<dbReference type="InterPro" id="IPR052231">
    <property type="entry name" value="Rho_GEF_signaling-related"/>
</dbReference>
<reference evidence="2 3" key="1">
    <citation type="submission" date="2023-05" db="EMBL/GenBank/DDBJ databases">
        <title>B98-5 Cell Line De Novo Hybrid Assembly: An Optical Mapping Approach.</title>
        <authorList>
            <person name="Kananen K."/>
            <person name="Auerbach J.A."/>
            <person name="Kautto E."/>
            <person name="Blachly J.S."/>
        </authorList>
    </citation>
    <scope>NUCLEOTIDE SEQUENCE [LARGE SCALE GENOMIC DNA]</scope>
    <source>
        <strain evidence="2">B95-8</strain>
        <tissue evidence="2">Cell line</tissue>
    </source>
</reference>